<dbReference type="Proteomes" id="UP000221734">
    <property type="component" value="Chromosome Kuenenia_stuttgartiensis_MBR1"/>
</dbReference>
<evidence type="ECO:0000256" key="1">
    <source>
        <dbReference type="ARBA" id="ARBA00006620"/>
    </source>
</evidence>
<proteinExistence type="inferred from homology"/>
<dbReference type="OrthoDB" id="9810412at2"/>
<reference evidence="11" key="3">
    <citation type="submission" date="2017-10" db="EMBL/GenBank/DDBJ databases">
        <authorList>
            <person name="Frank J."/>
        </authorList>
    </citation>
    <scope>NUCLEOTIDE SEQUENCE [LARGE SCALE GENOMIC DNA]</scope>
</reference>
<dbReference type="Gene3D" id="3.30.920.30">
    <property type="entry name" value="Hypothetical protein"/>
    <property type="match status" value="1"/>
</dbReference>
<evidence type="ECO:0000313" key="9">
    <source>
        <dbReference type="EMBL" id="QII13308.1"/>
    </source>
</evidence>
<reference evidence="10" key="4">
    <citation type="submission" date="2017-10" db="EMBL/GenBank/DDBJ databases">
        <authorList>
            <person name="Banno H."/>
            <person name="Chua N.-H."/>
        </authorList>
    </citation>
    <scope>NUCLEOTIDE SEQUENCE [LARGE SCALE GENOMIC DNA]</scope>
    <source>
        <strain evidence="10">Kuenenia_mbr1_ru-nijmegen</strain>
    </source>
</reference>
<evidence type="ECO:0000256" key="6">
    <source>
        <dbReference type="ARBA" id="ARBA00022884"/>
    </source>
</evidence>
<keyword evidence="4" id="KW-0255">Endonuclease</keyword>
<dbReference type="InterPro" id="IPR038570">
    <property type="entry name" value="HicA_sf"/>
</dbReference>
<dbReference type="SUPFAM" id="SSF54786">
    <property type="entry name" value="YcfA/nrd intein domain"/>
    <property type="match status" value="1"/>
</dbReference>
<dbReference type="EMBL" id="CP049055">
    <property type="protein sequence ID" value="QII13308.1"/>
    <property type="molecule type" value="Genomic_DNA"/>
</dbReference>
<keyword evidence="11" id="KW-1185">Reference proteome</keyword>
<evidence type="ECO:0000313" key="11">
    <source>
        <dbReference type="Proteomes" id="UP000221734"/>
    </source>
</evidence>
<dbReference type="GO" id="GO:0004519">
    <property type="term" value="F:endonuclease activity"/>
    <property type="evidence" value="ECO:0007669"/>
    <property type="project" value="UniProtKB-KW"/>
</dbReference>
<evidence type="ECO:0000256" key="7">
    <source>
        <dbReference type="ARBA" id="ARBA00023016"/>
    </source>
</evidence>
<keyword evidence="7" id="KW-0346">Stress response</keyword>
<reference evidence="8" key="1">
    <citation type="journal article" date="2006" name="Nature">
        <title>Deciphering the evolution and metabolism of an anammox bacterium from a community genome.</title>
        <authorList>
            <person name="Strous M."/>
            <person name="Pelletier E."/>
            <person name="Mangenot S."/>
            <person name="Rattei T."/>
            <person name="Lehner A."/>
            <person name="Taylor M.W."/>
            <person name="Horn M."/>
            <person name="Daims H."/>
            <person name="Bartol-Mavel D."/>
            <person name="Wincker P."/>
            <person name="Barbe V."/>
            <person name="Fonknechten N."/>
            <person name="Vallenet D."/>
            <person name="Segurens B."/>
            <person name="Schenowitz-Truong C."/>
            <person name="Medigue C."/>
            <person name="Collingro A."/>
            <person name="Snel B."/>
            <person name="Dutilh B.E."/>
            <person name="OpDenCamp H.J.M."/>
            <person name="vanDerDrift C."/>
            <person name="Cirpus I."/>
            <person name="vanDePas-Schoonen K.T."/>
            <person name="Harhangi H.R."/>
            <person name="vanNiftrik L."/>
            <person name="Schmid M."/>
            <person name="Keltjens J."/>
            <person name="vanDeVossenberg J."/>
            <person name="Kartal B."/>
            <person name="Meier H."/>
            <person name="Frishman D."/>
            <person name="Huynen M.A."/>
            <person name="Mewes H."/>
            <person name="Weissenbach J."/>
            <person name="Jetten M.S.M."/>
            <person name="Wagner M."/>
            <person name="LePaslier D."/>
        </authorList>
    </citation>
    <scope>NUCLEOTIDE SEQUENCE</scope>
</reference>
<dbReference type="EMBL" id="CT573074">
    <property type="protein sequence ID" value="CAJ70919.1"/>
    <property type="molecule type" value="Genomic_DNA"/>
</dbReference>
<sequence length="76" mass="8480">MASKLPVISGKEAVKAFEKAGWKFVRVGSNCHIILKKEGVITTLSIPAHNTLDRGLLRSLIRDAYLSIEEFKKLLE</sequence>
<dbReference type="Pfam" id="PF07927">
    <property type="entry name" value="HicA_toxin"/>
    <property type="match status" value="1"/>
</dbReference>
<protein>
    <recommendedName>
        <fullName evidence="13">YcfA-like protein</fullName>
    </recommendedName>
</protein>
<dbReference type="InterPro" id="IPR012933">
    <property type="entry name" value="HicA_mRNA_interferase"/>
</dbReference>
<organism evidence="8">
    <name type="scientific">Kuenenia stuttgartiensis</name>
    <dbReference type="NCBI Taxonomy" id="174633"/>
    <lineage>
        <taxon>Bacteria</taxon>
        <taxon>Pseudomonadati</taxon>
        <taxon>Planctomycetota</taxon>
        <taxon>Candidatus Brocadiia</taxon>
        <taxon>Candidatus Brocadiales</taxon>
        <taxon>Candidatus Brocadiaceae</taxon>
        <taxon>Candidatus Kuenenia</taxon>
    </lineage>
</organism>
<evidence type="ECO:0000256" key="4">
    <source>
        <dbReference type="ARBA" id="ARBA00022759"/>
    </source>
</evidence>
<accession>Q1PUM1</accession>
<dbReference type="GO" id="GO:0003729">
    <property type="term" value="F:mRNA binding"/>
    <property type="evidence" value="ECO:0007669"/>
    <property type="project" value="InterPro"/>
</dbReference>
<keyword evidence="6" id="KW-0694">RNA-binding</keyword>
<reference evidence="9 12" key="5">
    <citation type="submission" date="2020-02" db="EMBL/GenBank/DDBJ databases">
        <title>Newly sequenced genome of strain CSTR1 showed variability in Candidatus Kuenenia stuttgartiensis genomes.</title>
        <authorList>
            <person name="Ding C."/>
            <person name="Adrian L."/>
        </authorList>
    </citation>
    <scope>NUCLEOTIDE SEQUENCE [LARGE SCALE GENOMIC DNA]</scope>
    <source>
        <strain evidence="9 12">CSTR1</strain>
    </source>
</reference>
<dbReference type="Proteomes" id="UP000501926">
    <property type="component" value="Chromosome"/>
</dbReference>
<evidence type="ECO:0000313" key="8">
    <source>
        <dbReference type="EMBL" id="CAJ70919.1"/>
    </source>
</evidence>
<gene>
    <name evidence="9" type="ORF">KsCSTR_39290</name>
    <name evidence="10" type="ORF">KSMBR1_3183</name>
    <name evidence="8" type="ORF">kustb0174</name>
</gene>
<evidence type="ECO:0008006" key="13">
    <source>
        <dbReference type="Google" id="ProtNLM"/>
    </source>
</evidence>
<keyword evidence="2" id="KW-1277">Toxin-antitoxin system</keyword>
<evidence type="ECO:0000313" key="12">
    <source>
        <dbReference type="Proteomes" id="UP000501926"/>
    </source>
</evidence>
<evidence type="ECO:0000313" key="10">
    <source>
        <dbReference type="EMBL" id="SOH05660.1"/>
    </source>
</evidence>
<evidence type="ECO:0000256" key="3">
    <source>
        <dbReference type="ARBA" id="ARBA00022722"/>
    </source>
</evidence>
<evidence type="ECO:0000256" key="2">
    <source>
        <dbReference type="ARBA" id="ARBA00022649"/>
    </source>
</evidence>
<keyword evidence="5" id="KW-0378">Hydrolase</keyword>
<dbReference type="KEGG" id="kst:KSMBR1_3183"/>
<name>Q1PUM1_KUEST</name>
<dbReference type="RefSeq" id="WP_099326209.1">
    <property type="nucleotide sequence ID" value="NZ_CP049055.1"/>
</dbReference>
<evidence type="ECO:0000256" key="5">
    <source>
        <dbReference type="ARBA" id="ARBA00022801"/>
    </source>
</evidence>
<dbReference type="AlphaFoldDB" id="Q1PUM1"/>
<keyword evidence="3" id="KW-0540">Nuclease</keyword>
<reference evidence="8" key="2">
    <citation type="submission" date="2006-01" db="EMBL/GenBank/DDBJ databases">
        <authorList>
            <person name="Genoscope"/>
        </authorList>
    </citation>
    <scope>NUCLEOTIDE SEQUENCE</scope>
</reference>
<dbReference type="GO" id="GO:0016787">
    <property type="term" value="F:hydrolase activity"/>
    <property type="evidence" value="ECO:0007669"/>
    <property type="project" value="UniProtKB-KW"/>
</dbReference>
<dbReference type="EMBL" id="LT934425">
    <property type="protein sequence ID" value="SOH05660.1"/>
    <property type="molecule type" value="Genomic_DNA"/>
</dbReference>
<comment type="similarity">
    <text evidence="1">Belongs to the HicA mRNA interferase family.</text>
</comment>